<comment type="caution">
    <text evidence="8">The sequence shown here is derived from an EMBL/GenBank/DDBJ whole genome shotgun (WGS) entry which is preliminary data.</text>
</comment>
<feature type="compositionally biased region" description="Low complexity" evidence="6">
    <location>
        <begin position="453"/>
        <end position="466"/>
    </location>
</feature>
<evidence type="ECO:0000256" key="2">
    <source>
        <dbReference type="ARBA" id="ARBA00022723"/>
    </source>
</evidence>
<dbReference type="InterPro" id="IPR003961">
    <property type="entry name" value="FN3_dom"/>
</dbReference>
<dbReference type="Pfam" id="PF23380">
    <property type="entry name" value="VIN3_C"/>
    <property type="match status" value="1"/>
</dbReference>
<keyword evidence="9" id="KW-1185">Reference proteome</keyword>
<dbReference type="InterPro" id="IPR013783">
    <property type="entry name" value="Ig-like_fold"/>
</dbReference>
<feature type="region of interest" description="Disordered" evidence="6">
    <location>
        <begin position="434"/>
        <end position="473"/>
    </location>
</feature>
<evidence type="ECO:0000256" key="4">
    <source>
        <dbReference type="ARBA" id="ARBA00022833"/>
    </source>
</evidence>
<dbReference type="SUPFAM" id="SSF49265">
    <property type="entry name" value="Fibronectin type III"/>
    <property type="match status" value="1"/>
</dbReference>
<sequence>MDPSLKRFMLEPSQCNSLSMEEKRELVHTICKWSDGAPELLQSWSRRELLQILCAETGKERKYTGLTKSRIIDHLLKSVSETKSTKRKDEADLDSKPLSTNNNQSTKRQRKTDNPSRLSIAGPSNSNGDIVNSKYCPNLACRATLHQDDAFCKRCSCCICFQYDDNKDPSLWLFCSSEAPYEGNACGMSCHLECAIKHERSGILKDEHQKGLDGSFECIYCGKVNDLLSCWRKQLMTAKDTRRVDVLCYRVFLSQKLLLGTKKYLKLNELVETAAKKLEAEVGPIAGSPVKMARGIVNRLSSGPDIQKLCASAVEALDLMISANTRHHLPNTKTRDSSLVSSALVRFENVNSTSLTVVLGSNDISGEGITGYTLWHRKAEAMTYPLDPTCTLVVPNTKFLLSDLSPATKYLVKVVPFNNARQVSERDTWEVSFTTSGDVDDGANNLVSERGQSPTTNSSSLSNPSSEGDESNNITAYRERVDLSGKGLQETPADSISVLEDERTWEDVSVHNSIIQSESLRNSTSPISGGQINDIPQPKSLLHEGQGQFINVVSTFNGSICSGKKDIETAPHEQGSNVNPFLTPTKIAISKDRPSNLRPEPSDEELDNGRPETGDEELYNACDKTEKVTEVGSSTKKKSKARVDEEHSRDGSFEKEYAYCVKMIRSLECEGYIEKNFRLKFLTWYSLRATPEEKRVVKVFVDTFVDDPVCLAGQLVDTFSEDINNKKPLGVLGSGFCTRLFH</sequence>
<dbReference type="PANTHER" id="PTHR46286:SF2">
    <property type="entry name" value="VIN3-LIKE PROTEIN 2"/>
    <property type="match status" value="1"/>
</dbReference>
<reference evidence="8 9" key="1">
    <citation type="submission" date="2020-06" db="EMBL/GenBank/DDBJ databases">
        <title>Transcriptomic and genomic resources for Thalictrum thalictroides and T. hernandezii: Facilitating candidate gene discovery in an emerging model plant lineage.</title>
        <authorList>
            <person name="Arias T."/>
            <person name="Riano-Pachon D.M."/>
            <person name="Di Stilio V.S."/>
        </authorList>
    </citation>
    <scope>NUCLEOTIDE SEQUENCE [LARGE SCALE GENOMIC DNA]</scope>
    <source>
        <strain evidence="9">cv. WT478/WT964</strain>
        <tissue evidence="8">Leaves</tissue>
    </source>
</reference>
<dbReference type="CDD" id="cd15521">
    <property type="entry name" value="PHD_VIN3_plant"/>
    <property type="match status" value="1"/>
</dbReference>
<keyword evidence="5" id="KW-0539">Nucleus</keyword>
<feature type="compositionally biased region" description="Polar residues" evidence="6">
    <location>
        <begin position="516"/>
        <end position="531"/>
    </location>
</feature>
<feature type="compositionally biased region" description="Polar residues" evidence="6">
    <location>
        <begin position="97"/>
        <end position="106"/>
    </location>
</feature>
<dbReference type="InterPro" id="IPR044514">
    <property type="entry name" value="VIN3-like"/>
</dbReference>
<dbReference type="Proteomes" id="UP000554482">
    <property type="component" value="Unassembled WGS sequence"/>
</dbReference>
<feature type="region of interest" description="Disordered" evidence="6">
    <location>
        <begin position="516"/>
        <end position="540"/>
    </location>
</feature>
<name>A0A7J6VQ67_THATH</name>
<dbReference type="CDD" id="cd00063">
    <property type="entry name" value="FN3"/>
    <property type="match status" value="1"/>
</dbReference>
<comment type="subcellular location">
    <subcellularLocation>
        <location evidence="1">Nucleus</location>
    </subcellularLocation>
</comment>
<organism evidence="8 9">
    <name type="scientific">Thalictrum thalictroides</name>
    <name type="common">Rue-anemone</name>
    <name type="synonym">Anemone thalictroides</name>
    <dbReference type="NCBI Taxonomy" id="46969"/>
    <lineage>
        <taxon>Eukaryota</taxon>
        <taxon>Viridiplantae</taxon>
        <taxon>Streptophyta</taxon>
        <taxon>Embryophyta</taxon>
        <taxon>Tracheophyta</taxon>
        <taxon>Spermatophyta</taxon>
        <taxon>Magnoliopsida</taxon>
        <taxon>Ranunculales</taxon>
        <taxon>Ranunculaceae</taxon>
        <taxon>Thalictroideae</taxon>
        <taxon>Thalictrum</taxon>
    </lineage>
</organism>
<evidence type="ECO:0000313" key="8">
    <source>
        <dbReference type="EMBL" id="KAF5186355.1"/>
    </source>
</evidence>
<evidence type="ECO:0000256" key="3">
    <source>
        <dbReference type="ARBA" id="ARBA00022771"/>
    </source>
</evidence>
<protein>
    <submittedName>
        <fullName evidence="8">Vin3-like protein</fullName>
    </submittedName>
</protein>
<dbReference type="InterPro" id="IPR036116">
    <property type="entry name" value="FN3_sf"/>
</dbReference>
<keyword evidence="3" id="KW-0863">Zinc-finger</keyword>
<feature type="region of interest" description="Disordered" evidence="6">
    <location>
        <begin position="83"/>
        <end position="125"/>
    </location>
</feature>
<dbReference type="Pfam" id="PF23376">
    <property type="entry name" value="Fn3_VIN3"/>
    <property type="match status" value="1"/>
</dbReference>
<dbReference type="AlphaFoldDB" id="A0A7J6VQ67"/>
<dbReference type="GO" id="GO:0040029">
    <property type="term" value="P:epigenetic regulation of gene expression"/>
    <property type="evidence" value="ECO:0007669"/>
    <property type="project" value="InterPro"/>
</dbReference>
<evidence type="ECO:0000256" key="1">
    <source>
        <dbReference type="ARBA" id="ARBA00004123"/>
    </source>
</evidence>
<feature type="region of interest" description="Disordered" evidence="6">
    <location>
        <begin position="587"/>
        <end position="619"/>
    </location>
</feature>
<feature type="compositionally biased region" description="Basic and acidic residues" evidence="6">
    <location>
        <begin position="83"/>
        <end position="95"/>
    </location>
</feature>
<evidence type="ECO:0000256" key="6">
    <source>
        <dbReference type="SAM" id="MobiDB-lite"/>
    </source>
</evidence>
<accession>A0A7J6VQ67</accession>
<dbReference type="InterPro" id="IPR058585">
    <property type="entry name" value="Fn3_VIN3"/>
</dbReference>
<evidence type="ECO:0000313" key="9">
    <source>
        <dbReference type="Proteomes" id="UP000554482"/>
    </source>
</evidence>
<dbReference type="InterPro" id="IPR032881">
    <property type="entry name" value="Oberon-like_PHD"/>
</dbReference>
<keyword evidence="4" id="KW-0862">Zinc</keyword>
<feature type="domain" description="Fibronectin type-III" evidence="7">
    <location>
        <begin position="340"/>
        <end position="438"/>
    </location>
</feature>
<dbReference type="GO" id="GO:0010048">
    <property type="term" value="P:vernalization response"/>
    <property type="evidence" value="ECO:0007669"/>
    <property type="project" value="InterPro"/>
</dbReference>
<keyword evidence="2" id="KW-0479">Metal-binding</keyword>
<evidence type="ECO:0000256" key="5">
    <source>
        <dbReference type="ARBA" id="ARBA00023242"/>
    </source>
</evidence>
<dbReference type="GO" id="GO:0008270">
    <property type="term" value="F:zinc ion binding"/>
    <property type="evidence" value="ECO:0007669"/>
    <property type="project" value="UniProtKB-KW"/>
</dbReference>
<dbReference type="PROSITE" id="PS50853">
    <property type="entry name" value="FN3"/>
    <property type="match status" value="1"/>
</dbReference>
<proteinExistence type="predicted"/>
<dbReference type="PANTHER" id="PTHR46286">
    <property type="entry name" value="VIN3-LIKE PROTEIN 2-RELATED"/>
    <property type="match status" value="1"/>
</dbReference>
<evidence type="ECO:0000259" key="7">
    <source>
        <dbReference type="PROSITE" id="PS50853"/>
    </source>
</evidence>
<dbReference type="EMBL" id="JABWDY010029400">
    <property type="protein sequence ID" value="KAF5186355.1"/>
    <property type="molecule type" value="Genomic_DNA"/>
</dbReference>
<dbReference type="OrthoDB" id="600557at2759"/>
<dbReference type="Pfam" id="PF07227">
    <property type="entry name" value="PHD_Oberon"/>
    <property type="match status" value="1"/>
</dbReference>
<gene>
    <name evidence="8" type="ORF">FRX31_024056</name>
</gene>
<dbReference type="Gene3D" id="2.60.40.10">
    <property type="entry name" value="Immunoglobulins"/>
    <property type="match status" value="1"/>
</dbReference>
<dbReference type="GO" id="GO:0005634">
    <property type="term" value="C:nucleus"/>
    <property type="evidence" value="ECO:0007669"/>
    <property type="project" value="UniProtKB-SubCell"/>
</dbReference>
<dbReference type="InterPro" id="IPR056990">
    <property type="entry name" value="VIN3-like_C"/>
</dbReference>